<evidence type="ECO:0000259" key="1">
    <source>
        <dbReference type="Pfam" id="PF15749"/>
    </source>
</evidence>
<proteinExistence type="predicted"/>
<reference evidence="2" key="1">
    <citation type="submission" date="2021-06" db="EMBL/GenBank/DDBJ databases">
        <authorList>
            <consortium name="Wellcome Sanger Institute Data Sharing"/>
        </authorList>
    </citation>
    <scope>NUCLEOTIDE SEQUENCE [LARGE SCALE GENOMIC DNA]</scope>
</reference>
<dbReference type="RefSeq" id="XP_028668814.1">
    <property type="nucleotide sequence ID" value="XM_028812981.2"/>
</dbReference>
<dbReference type="Pfam" id="PF15749">
    <property type="entry name" value="MRNIP"/>
    <property type="match status" value="1"/>
</dbReference>
<organism evidence="2 3">
    <name type="scientific">Erpetoichthys calabaricus</name>
    <name type="common">Rope fish</name>
    <name type="synonym">Calamoichthys calabaricus</name>
    <dbReference type="NCBI Taxonomy" id="27687"/>
    <lineage>
        <taxon>Eukaryota</taxon>
        <taxon>Metazoa</taxon>
        <taxon>Chordata</taxon>
        <taxon>Craniata</taxon>
        <taxon>Vertebrata</taxon>
        <taxon>Euteleostomi</taxon>
        <taxon>Actinopterygii</taxon>
        <taxon>Polypteriformes</taxon>
        <taxon>Polypteridae</taxon>
        <taxon>Erpetoichthys</taxon>
    </lineage>
</organism>
<accession>A0A8C4SD96</accession>
<dbReference type="Ensembl" id="ENSECRT00000015250.1">
    <property type="protein sequence ID" value="ENSECRP00000014987.1"/>
    <property type="gene ID" value="ENSECRG00000009988.1"/>
</dbReference>
<dbReference type="GO" id="GO:0005634">
    <property type="term" value="C:nucleus"/>
    <property type="evidence" value="ECO:0007669"/>
    <property type="project" value="TreeGrafter"/>
</dbReference>
<dbReference type="PANTHER" id="PTHR15863:SF2">
    <property type="entry name" value="MRN COMPLEX-INTERACTING PROTEIN"/>
    <property type="match status" value="1"/>
</dbReference>
<dbReference type="GeneTree" id="ENSGT00390000006124"/>
<keyword evidence="3" id="KW-1185">Reference proteome</keyword>
<dbReference type="InterPro" id="IPR032739">
    <property type="entry name" value="MRNIP"/>
</dbReference>
<dbReference type="Proteomes" id="UP000694620">
    <property type="component" value="Chromosome 11"/>
</dbReference>
<dbReference type="GeneID" id="114660343"/>
<dbReference type="GO" id="GO:0007095">
    <property type="term" value="P:mitotic G2 DNA damage checkpoint signaling"/>
    <property type="evidence" value="ECO:0007669"/>
    <property type="project" value="TreeGrafter"/>
</dbReference>
<feature type="domain" description="MRN complex-interacting protein N-terminal" evidence="1">
    <location>
        <begin position="7"/>
        <end position="108"/>
    </location>
</feature>
<name>A0A8C4SD96_ERPCA</name>
<dbReference type="InterPro" id="IPR049472">
    <property type="entry name" value="MRNIP_N"/>
</dbReference>
<reference evidence="2" key="2">
    <citation type="submission" date="2025-08" db="UniProtKB">
        <authorList>
            <consortium name="Ensembl"/>
        </authorList>
    </citation>
    <scope>IDENTIFICATION</scope>
</reference>
<sequence>MAQIFQVLRCFSCKMFQVHQVKKSKKWSCKLCGEKQSLQKVYGQGTGAECRQHVQKLNKIQGESIMSSEFNERQQQEDFFESQSPEDLNTVSHKDKNIDSNASRWNKYLSSTEQQAVDECLPLLTEGTDLYLDRDEFYSAKCAQRKHKQSRKFFAESPSLNQKGICCKKTQEKCLDKVVPLLQRTEESKSLSEETKQPSCYTKATAVSNDLFDSIALPKPSKWNAYSRKSIHEEIPAATKLCIYGPQEVSCNTADFLPQTNLVANSKLAQFPLNCPEFCTQFIDKVSKQVLQGPSPSTLPSVCQQPSLSLALPISSQSPSTPLSQPHFSALFQTDEDFEECV</sequence>
<evidence type="ECO:0000313" key="3">
    <source>
        <dbReference type="Proteomes" id="UP000694620"/>
    </source>
</evidence>
<evidence type="ECO:0000313" key="2">
    <source>
        <dbReference type="Ensembl" id="ENSECRP00000014987.1"/>
    </source>
</evidence>
<dbReference type="PANTHER" id="PTHR15863">
    <property type="entry name" value="MRN COMPLEX-INTERACTING PROTEIN"/>
    <property type="match status" value="1"/>
</dbReference>
<reference evidence="2" key="3">
    <citation type="submission" date="2025-09" db="UniProtKB">
        <authorList>
            <consortium name="Ensembl"/>
        </authorList>
    </citation>
    <scope>IDENTIFICATION</scope>
</reference>
<gene>
    <name evidence="2" type="primary">MRNIP</name>
    <name evidence="2" type="synonym">mrnip</name>
</gene>
<dbReference type="AlphaFoldDB" id="A0A8C4SD96"/>
<protein>
    <submittedName>
        <fullName evidence="2">MRN complex interacting protein</fullName>
    </submittedName>
</protein>
<dbReference type="GO" id="GO:0003682">
    <property type="term" value="F:chromatin binding"/>
    <property type="evidence" value="ECO:0007669"/>
    <property type="project" value="TreeGrafter"/>
</dbReference>
<dbReference type="OrthoDB" id="5960226at2759"/>